<gene>
    <name evidence="3" type="ORF">NF348_01485</name>
</gene>
<dbReference type="SUPFAM" id="SSF53474">
    <property type="entry name" value="alpha/beta-Hydrolases"/>
    <property type="match status" value="1"/>
</dbReference>
<keyword evidence="1" id="KW-0732">Signal</keyword>
<dbReference type="EMBL" id="JAMWDU010000001">
    <property type="protein sequence ID" value="MCP8885768.1"/>
    <property type="molecule type" value="Genomic_DNA"/>
</dbReference>
<organism evidence="3 4">
    <name type="scientific">Devosia ureilytica</name>
    <dbReference type="NCBI Taxonomy" id="2952754"/>
    <lineage>
        <taxon>Bacteria</taxon>
        <taxon>Pseudomonadati</taxon>
        <taxon>Pseudomonadota</taxon>
        <taxon>Alphaproteobacteria</taxon>
        <taxon>Hyphomicrobiales</taxon>
        <taxon>Devosiaceae</taxon>
        <taxon>Devosia</taxon>
    </lineage>
</organism>
<name>A0A9Q4ALE4_9HYPH</name>
<feature type="chain" id="PRO_5040249778" evidence="1">
    <location>
        <begin position="28"/>
        <end position="255"/>
    </location>
</feature>
<dbReference type="AlphaFoldDB" id="A0A9Q4ALE4"/>
<evidence type="ECO:0000259" key="2">
    <source>
        <dbReference type="Pfam" id="PF12697"/>
    </source>
</evidence>
<evidence type="ECO:0000313" key="4">
    <source>
        <dbReference type="Proteomes" id="UP001060275"/>
    </source>
</evidence>
<dbReference type="InterPro" id="IPR000073">
    <property type="entry name" value="AB_hydrolase_1"/>
</dbReference>
<dbReference type="InterPro" id="IPR029058">
    <property type="entry name" value="AB_hydrolase_fold"/>
</dbReference>
<dbReference type="RefSeq" id="WP_254673025.1">
    <property type="nucleotide sequence ID" value="NZ_JAMWDU010000001.1"/>
</dbReference>
<sequence>MYSISKFALLMAASVPLLLVGASGAFAQEIKNVVMVHGAWADGSGWRPIYEILKEEGYNVRMVQNPLTSLEDDVMATDRVLDRMDGPTILVGHSYGGAVITEAGDHENVAGLVFVQAFAPDVGESPFGLIPQDPNHPPPFDFTEDGFAFFNEAAYVPGFADALPAEDAEFMRDSQVPISVDGGSTPLTVAAWKDKPSWYQLADADHVIPPEAQEQMANRAGATLVTVSGGHLAFIAHAQDTAQLIMDAAEGAAAE</sequence>
<comment type="caution">
    <text evidence="3">The sequence shown here is derived from an EMBL/GenBank/DDBJ whole genome shotgun (WGS) entry which is preliminary data.</text>
</comment>
<proteinExistence type="predicted"/>
<dbReference type="InterPro" id="IPR052897">
    <property type="entry name" value="Sec-Metab_Biosynth_Hydrolase"/>
</dbReference>
<dbReference type="Proteomes" id="UP001060275">
    <property type="component" value="Unassembled WGS sequence"/>
</dbReference>
<protein>
    <submittedName>
        <fullName evidence="3">Alpha/beta hydrolase</fullName>
    </submittedName>
</protein>
<accession>A0A9Q4ALE4</accession>
<evidence type="ECO:0000313" key="3">
    <source>
        <dbReference type="EMBL" id="MCP8885768.1"/>
    </source>
</evidence>
<dbReference type="PANTHER" id="PTHR37017">
    <property type="entry name" value="AB HYDROLASE-1 DOMAIN-CONTAINING PROTEIN-RELATED"/>
    <property type="match status" value="1"/>
</dbReference>
<evidence type="ECO:0000256" key="1">
    <source>
        <dbReference type="SAM" id="SignalP"/>
    </source>
</evidence>
<dbReference type="Pfam" id="PF12697">
    <property type="entry name" value="Abhydrolase_6"/>
    <property type="match status" value="1"/>
</dbReference>
<keyword evidence="3" id="KW-0378">Hydrolase</keyword>
<feature type="signal peptide" evidence="1">
    <location>
        <begin position="1"/>
        <end position="27"/>
    </location>
</feature>
<feature type="domain" description="AB hydrolase-1" evidence="2">
    <location>
        <begin position="33"/>
        <end position="243"/>
    </location>
</feature>
<reference evidence="3" key="1">
    <citation type="submission" date="2022-06" db="EMBL/GenBank/DDBJ databases">
        <title>Devosia sp. XJ19-45 genome assembly.</title>
        <authorList>
            <person name="Li B."/>
            <person name="Cai M."/>
            <person name="Nie G."/>
            <person name="Li W."/>
        </authorList>
    </citation>
    <scope>NUCLEOTIDE SEQUENCE</scope>
    <source>
        <strain evidence="3">XJ19-45</strain>
    </source>
</reference>
<dbReference type="Gene3D" id="3.40.50.1820">
    <property type="entry name" value="alpha/beta hydrolase"/>
    <property type="match status" value="1"/>
</dbReference>
<dbReference type="GO" id="GO:0016787">
    <property type="term" value="F:hydrolase activity"/>
    <property type="evidence" value="ECO:0007669"/>
    <property type="project" value="UniProtKB-KW"/>
</dbReference>
<keyword evidence="4" id="KW-1185">Reference proteome</keyword>
<dbReference type="PANTHER" id="PTHR37017:SF11">
    <property type="entry name" value="ESTERASE_LIPASE_THIOESTERASE DOMAIN-CONTAINING PROTEIN"/>
    <property type="match status" value="1"/>
</dbReference>